<name>A0A0W0WGL6_9GAMM</name>
<evidence type="ECO:0000313" key="1">
    <source>
        <dbReference type="EMBL" id="KTD31484.1"/>
    </source>
</evidence>
<accession>A0A0W0WGL6</accession>
<gene>
    <name evidence="1" type="ORF">Lmac_0232</name>
</gene>
<dbReference type="STRING" id="466.Lmac_0232"/>
<dbReference type="AlphaFoldDB" id="A0A0W0WGL6"/>
<keyword evidence="2" id="KW-1185">Reference proteome</keyword>
<comment type="caution">
    <text evidence="1">The sequence shown here is derived from an EMBL/GenBank/DDBJ whole genome shotgun (WGS) entry which is preliminary data.</text>
</comment>
<organism evidence="1 2">
    <name type="scientific">Legionella maceachernii</name>
    <dbReference type="NCBI Taxonomy" id="466"/>
    <lineage>
        <taxon>Bacteria</taxon>
        <taxon>Pseudomonadati</taxon>
        <taxon>Pseudomonadota</taxon>
        <taxon>Gammaproteobacteria</taxon>
        <taxon>Legionellales</taxon>
        <taxon>Legionellaceae</taxon>
        <taxon>Legionella</taxon>
    </lineage>
</organism>
<dbReference type="PATRIC" id="fig|466.6.peg.250"/>
<dbReference type="EMBL" id="LNYL01000005">
    <property type="protein sequence ID" value="KTD31484.1"/>
    <property type="molecule type" value="Genomic_DNA"/>
</dbReference>
<sequence>MTTEKGCAKRHVYTNLFYTRIALIKDSESGQLPDQTLSLEILKAGRESLLATPGSLGNYVFYEHDSALNSNYSFTTFKEMSGPCELLKREFPKCTHH</sequence>
<proteinExistence type="predicted"/>
<dbReference type="Proteomes" id="UP000054908">
    <property type="component" value="Unassembled WGS sequence"/>
</dbReference>
<protein>
    <submittedName>
        <fullName evidence="1">Uncharacterized protein</fullName>
    </submittedName>
</protein>
<reference evidence="1 2" key="1">
    <citation type="submission" date="2015-11" db="EMBL/GenBank/DDBJ databases">
        <title>Genomic analysis of 38 Legionella species identifies large and diverse effector repertoires.</title>
        <authorList>
            <person name="Burstein D."/>
            <person name="Amaro F."/>
            <person name="Zusman T."/>
            <person name="Lifshitz Z."/>
            <person name="Cohen O."/>
            <person name="Gilbert J.A."/>
            <person name="Pupko T."/>
            <person name="Shuman H.A."/>
            <person name="Segal G."/>
        </authorList>
    </citation>
    <scope>NUCLEOTIDE SEQUENCE [LARGE SCALE GENOMIC DNA]</scope>
    <source>
        <strain evidence="1 2">PX-1-G2-E2</strain>
    </source>
</reference>
<evidence type="ECO:0000313" key="2">
    <source>
        <dbReference type="Proteomes" id="UP000054908"/>
    </source>
</evidence>